<dbReference type="Gene3D" id="1.10.630.10">
    <property type="entry name" value="Cytochrome P450"/>
    <property type="match status" value="1"/>
</dbReference>
<evidence type="ECO:0000313" key="6">
    <source>
        <dbReference type="EMBL" id="GIY91673.1"/>
    </source>
</evidence>
<keyword evidence="5" id="KW-0812">Transmembrane</keyword>
<evidence type="ECO:0000256" key="4">
    <source>
        <dbReference type="ARBA" id="ARBA00023033"/>
    </source>
</evidence>
<dbReference type="SUPFAM" id="SSF48264">
    <property type="entry name" value="Cytochrome P450"/>
    <property type="match status" value="1"/>
</dbReference>
<organism evidence="6 7">
    <name type="scientific">Caerostris extrusa</name>
    <name type="common">Bark spider</name>
    <name type="synonym">Caerostris bankana</name>
    <dbReference type="NCBI Taxonomy" id="172846"/>
    <lineage>
        <taxon>Eukaryota</taxon>
        <taxon>Metazoa</taxon>
        <taxon>Ecdysozoa</taxon>
        <taxon>Arthropoda</taxon>
        <taxon>Chelicerata</taxon>
        <taxon>Arachnida</taxon>
        <taxon>Araneae</taxon>
        <taxon>Araneomorphae</taxon>
        <taxon>Entelegynae</taxon>
        <taxon>Araneoidea</taxon>
        <taxon>Araneidae</taxon>
        <taxon>Caerostris</taxon>
    </lineage>
</organism>
<evidence type="ECO:0000313" key="7">
    <source>
        <dbReference type="Proteomes" id="UP001054945"/>
    </source>
</evidence>
<dbReference type="Proteomes" id="UP001054945">
    <property type="component" value="Unassembled WGS sequence"/>
</dbReference>
<dbReference type="GO" id="GO:0006082">
    <property type="term" value="P:organic acid metabolic process"/>
    <property type="evidence" value="ECO:0007669"/>
    <property type="project" value="TreeGrafter"/>
</dbReference>
<dbReference type="PANTHER" id="PTHR24300:SF375">
    <property type="entry name" value="CYTOCHROME P450 FAMILY"/>
    <property type="match status" value="1"/>
</dbReference>
<sequence>MIGVCLGTKYTVILNEYNVAKEVLSHPAALDRSPNIFGHLKPGAVTGLLTANGEEWVEQRKFCFSASRDLGLGRSYWEDLIMQESSDFVKKLQELNGKPVETYDDISSSVISNIVSLLIGRQLDKEKEADKIRLCVDYSDVALIFTSPSSPCNVVPGLRKLLEVLKIAGYDKAAKIVDDFTDFLRAEIGRHKISSESKQERDFINSYLERLAELKASKNTKHYFSEPMLEGNLNALFIGATDTISVFWVCCFALCVNTRTSKRRSIMKS</sequence>
<proteinExistence type="inferred from homology"/>
<keyword evidence="2" id="KW-0479">Metal-binding</keyword>
<accession>A0AAV4XB76</accession>
<dbReference type="PANTHER" id="PTHR24300">
    <property type="entry name" value="CYTOCHROME P450 508A4-RELATED"/>
    <property type="match status" value="1"/>
</dbReference>
<keyword evidence="5" id="KW-1133">Transmembrane helix</keyword>
<evidence type="ECO:0000256" key="3">
    <source>
        <dbReference type="ARBA" id="ARBA00023004"/>
    </source>
</evidence>
<comment type="caution">
    <text evidence="6">The sequence shown here is derived from an EMBL/GenBank/DDBJ whole genome shotgun (WGS) entry which is preliminary data.</text>
</comment>
<name>A0AAV4XB76_CAEEX</name>
<dbReference type="GO" id="GO:0006805">
    <property type="term" value="P:xenobiotic metabolic process"/>
    <property type="evidence" value="ECO:0007669"/>
    <property type="project" value="TreeGrafter"/>
</dbReference>
<evidence type="ECO:0000256" key="1">
    <source>
        <dbReference type="ARBA" id="ARBA00010617"/>
    </source>
</evidence>
<reference evidence="6 7" key="1">
    <citation type="submission" date="2021-06" db="EMBL/GenBank/DDBJ databases">
        <title>Caerostris extrusa draft genome.</title>
        <authorList>
            <person name="Kono N."/>
            <person name="Arakawa K."/>
        </authorList>
    </citation>
    <scope>NUCLEOTIDE SEQUENCE [LARGE SCALE GENOMIC DNA]</scope>
</reference>
<comment type="similarity">
    <text evidence="1">Belongs to the cytochrome P450 family.</text>
</comment>
<keyword evidence="7" id="KW-1185">Reference proteome</keyword>
<dbReference type="GO" id="GO:0016712">
    <property type="term" value="F:oxidoreductase activity, acting on paired donors, with incorporation or reduction of molecular oxygen, reduced flavin or flavoprotein as one donor, and incorporation of one atom of oxygen"/>
    <property type="evidence" value="ECO:0007669"/>
    <property type="project" value="TreeGrafter"/>
</dbReference>
<protein>
    <submittedName>
        <fullName evidence="6">Cytochrome P450 2A6</fullName>
    </submittedName>
</protein>
<keyword evidence="3" id="KW-0408">Iron</keyword>
<evidence type="ECO:0000256" key="2">
    <source>
        <dbReference type="ARBA" id="ARBA00022723"/>
    </source>
</evidence>
<gene>
    <name evidence="6" type="primary">CYP2A6</name>
    <name evidence="6" type="ORF">CEXT_804281</name>
</gene>
<dbReference type="AlphaFoldDB" id="A0AAV4XB76"/>
<dbReference type="InterPro" id="IPR036396">
    <property type="entry name" value="Cyt_P450_sf"/>
</dbReference>
<dbReference type="GO" id="GO:0005506">
    <property type="term" value="F:iron ion binding"/>
    <property type="evidence" value="ECO:0007669"/>
    <property type="project" value="InterPro"/>
</dbReference>
<dbReference type="Pfam" id="PF00067">
    <property type="entry name" value="p450"/>
    <property type="match status" value="1"/>
</dbReference>
<keyword evidence="4" id="KW-0560">Oxidoreductase</keyword>
<keyword evidence="4" id="KW-0503">Monooxygenase</keyword>
<dbReference type="InterPro" id="IPR001128">
    <property type="entry name" value="Cyt_P450"/>
</dbReference>
<dbReference type="GO" id="GO:0005737">
    <property type="term" value="C:cytoplasm"/>
    <property type="evidence" value="ECO:0007669"/>
    <property type="project" value="TreeGrafter"/>
</dbReference>
<feature type="transmembrane region" description="Helical" evidence="5">
    <location>
        <begin position="235"/>
        <end position="256"/>
    </location>
</feature>
<dbReference type="GO" id="GO:0020037">
    <property type="term" value="F:heme binding"/>
    <property type="evidence" value="ECO:0007669"/>
    <property type="project" value="InterPro"/>
</dbReference>
<dbReference type="EMBL" id="BPLR01017442">
    <property type="protein sequence ID" value="GIY91673.1"/>
    <property type="molecule type" value="Genomic_DNA"/>
</dbReference>
<keyword evidence="5" id="KW-0472">Membrane</keyword>
<evidence type="ECO:0000256" key="5">
    <source>
        <dbReference type="SAM" id="Phobius"/>
    </source>
</evidence>
<dbReference type="InterPro" id="IPR050182">
    <property type="entry name" value="Cytochrome_P450_fam2"/>
</dbReference>